<dbReference type="RefSeq" id="WP_125151700.1">
    <property type="nucleotide sequence ID" value="NZ_UYIV01000001.1"/>
</dbReference>
<gene>
    <name evidence="2" type="ORF">NCTC12929_02020</name>
</gene>
<dbReference type="AlphaFoldDB" id="A0A7Z9CGT9"/>
<evidence type="ECO:0000313" key="2">
    <source>
        <dbReference type="EMBL" id="VDH05859.1"/>
    </source>
</evidence>
<keyword evidence="1" id="KW-0175">Coiled coil</keyword>
<evidence type="ECO:0000313" key="3">
    <source>
        <dbReference type="Proteomes" id="UP000270205"/>
    </source>
</evidence>
<protein>
    <submittedName>
        <fullName evidence="2">Uncharacterized protein</fullName>
    </submittedName>
</protein>
<dbReference type="EMBL" id="UYIV01000001">
    <property type="protein sequence ID" value="VDH05859.1"/>
    <property type="molecule type" value="Genomic_DNA"/>
</dbReference>
<evidence type="ECO:0000256" key="1">
    <source>
        <dbReference type="SAM" id="Coils"/>
    </source>
</evidence>
<reference evidence="2 3" key="1">
    <citation type="submission" date="2018-11" db="EMBL/GenBank/DDBJ databases">
        <authorList>
            <consortium name="Pathogen Informatics"/>
        </authorList>
    </citation>
    <scope>NUCLEOTIDE SEQUENCE [LARGE SCALE GENOMIC DNA]</scope>
    <source>
        <strain evidence="2 3">NCTC12929</strain>
    </source>
</reference>
<dbReference type="Proteomes" id="UP000270205">
    <property type="component" value="Unassembled WGS sequence"/>
</dbReference>
<organism evidence="2 3">
    <name type="scientific">Bergeyella zoohelcum</name>
    <dbReference type="NCBI Taxonomy" id="1015"/>
    <lineage>
        <taxon>Bacteria</taxon>
        <taxon>Pseudomonadati</taxon>
        <taxon>Bacteroidota</taxon>
        <taxon>Flavobacteriia</taxon>
        <taxon>Flavobacteriales</taxon>
        <taxon>Weeksellaceae</taxon>
        <taxon>Bergeyella</taxon>
    </lineage>
</organism>
<dbReference type="Pfam" id="PF20459">
    <property type="entry name" value="DUF6712"/>
    <property type="match status" value="1"/>
</dbReference>
<name>A0A7Z9CGT9_9FLAO</name>
<dbReference type="InterPro" id="IPR046558">
    <property type="entry name" value="DUF6712"/>
</dbReference>
<sequence>MKLLFSKENFSEQFKALLGFVDADMRFNRLKSSIEIATSEMIDLIGQSVYDSFFNESEPSEIHQMAKYAIALQAYRIYAPTADLAVTNNGRLMRRDEHNVSAFQWQIEENDKGLANLYYRHLDRLLKYMNEHNITIHLQKYDHSKLIIPNLKTFESFFNINESHYLYLKLIPAIRDFEASEIKPRVRDLYQDKNTLVSRGIWYHIQSACVDYAMSWGLRRLNIQLFPNGVLQTSKAISQGENKKRGDKLEYLELAMLFEKDYEKKLKKIEEEIARIHKENKSVQKGNADLDLGFCVGDGFVDL</sequence>
<comment type="caution">
    <text evidence="2">The sequence shown here is derived from an EMBL/GenBank/DDBJ whole genome shotgun (WGS) entry which is preliminary data.</text>
</comment>
<accession>A0A7Z9CGT9</accession>
<proteinExistence type="predicted"/>
<feature type="coiled-coil region" evidence="1">
    <location>
        <begin position="259"/>
        <end position="286"/>
    </location>
</feature>